<dbReference type="EMBL" id="CP099490">
    <property type="protein sequence ID" value="USQ76816.1"/>
    <property type="molecule type" value="Genomic_DNA"/>
</dbReference>
<reference evidence="1" key="1">
    <citation type="submission" date="2022-06" db="EMBL/GenBank/DDBJ databases">
        <title>Ornithinimicrobium JY.X270.</title>
        <authorList>
            <person name="Huang Y."/>
        </authorList>
    </citation>
    <scope>NUCLEOTIDE SEQUENCE</scope>
    <source>
        <strain evidence="1">JY.X270</strain>
    </source>
</reference>
<organism evidence="1 2">
    <name type="scientific">Ornithinimicrobium cryptoxanthini</name>
    <dbReference type="NCBI Taxonomy" id="2934161"/>
    <lineage>
        <taxon>Bacteria</taxon>
        <taxon>Bacillati</taxon>
        <taxon>Actinomycetota</taxon>
        <taxon>Actinomycetes</taxon>
        <taxon>Micrococcales</taxon>
        <taxon>Ornithinimicrobiaceae</taxon>
        <taxon>Ornithinimicrobium</taxon>
    </lineage>
</organism>
<accession>A0ABY4YJA6</accession>
<name>A0ABY4YJA6_9MICO</name>
<gene>
    <name evidence="1" type="ORF">NF557_02475</name>
</gene>
<evidence type="ECO:0000313" key="2">
    <source>
        <dbReference type="Proteomes" id="UP001056535"/>
    </source>
</evidence>
<proteinExistence type="predicted"/>
<evidence type="ECO:0008006" key="3">
    <source>
        <dbReference type="Google" id="ProtNLM"/>
    </source>
</evidence>
<dbReference type="RefSeq" id="WP_252621519.1">
    <property type="nucleotide sequence ID" value="NZ_CP099490.1"/>
</dbReference>
<dbReference type="Proteomes" id="UP001056535">
    <property type="component" value="Chromosome"/>
</dbReference>
<protein>
    <recommendedName>
        <fullName evidence="3">Peptidase M41-like protein</fullName>
    </recommendedName>
</protein>
<sequence length="177" mass="19230">MLDNEIIDQSCDRHGTERHMYIHEAGHAVAALDNGIPFRAVIVYADGDGPKLNGVLREAWAEVDTGPDPSVWVEVDRVKAFRFVCAGAAAETALLEHAIEGGFDEDFKVWRVGAGATQPMNEAQVDEAIGAHHQDIVDETDEWAGQNAGRIITLADHLGALSPTAEVLYDEVVRLMS</sequence>
<evidence type="ECO:0000313" key="1">
    <source>
        <dbReference type="EMBL" id="USQ76816.1"/>
    </source>
</evidence>
<keyword evidence="2" id="KW-1185">Reference proteome</keyword>